<protein>
    <submittedName>
        <fullName evidence="6">Ureohydrolase</fullName>
    </submittedName>
</protein>
<evidence type="ECO:0000256" key="2">
    <source>
        <dbReference type="ARBA" id="ARBA00022723"/>
    </source>
</evidence>
<name>A0AAX4J3R3_9PEZI</name>
<reference evidence="7" key="1">
    <citation type="journal article" date="2023" name="bioRxiv">
        <title>Complete genome of the Medicago anthracnose fungus, Colletotrichum destructivum, reveals a mini-chromosome-like region within a core chromosome.</title>
        <authorList>
            <person name="Lapalu N."/>
            <person name="Simon A."/>
            <person name="Lu A."/>
            <person name="Plaumann P.-L."/>
            <person name="Amselem J."/>
            <person name="Pigne S."/>
            <person name="Auger A."/>
            <person name="Koch C."/>
            <person name="Dallery J.-F."/>
            <person name="O'Connell R.J."/>
        </authorList>
    </citation>
    <scope>NUCLEOTIDE SEQUENCE [LARGE SCALE GENOMIC DNA]</scope>
    <source>
        <strain evidence="7">CBS 520.97</strain>
    </source>
</reference>
<dbReference type="PRINTS" id="PR00116">
    <property type="entry name" value="ARGINASE"/>
</dbReference>
<dbReference type="GO" id="GO:0046872">
    <property type="term" value="F:metal ion binding"/>
    <property type="evidence" value="ECO:0007669"/>
    <property type="project" value="UniProtKB-KW"/>
</dbReference>
<dbReference type="PANTHER" id="PTHR11358">
    <property type="entry name" value="ARGINASE/AGMATINASE"/>
    <property type="match status" value="1"/>
</dbReference>
<dbReference type="SUPFAM" id="SSF52768">
    <property type="entry name" value="Arginase/deacetylase"/>
    <property type="match status" value="1"/>
</dbReference>
<organism evidence="6 7">
    <name type="scientific">Colletotrichum destructivum</name>
    <dbReference type="NCBI Taxonomy" id="34406"/>
    <lineage>
        <taxon>Eukaryota</taxon>
        <taxon>Fungi</taxon>
        <taxon>Dikarya</taxon>
        <taxon>Ascomycota</taxon>
        <taxon>Pezizomycotina</taxon>
        <taxon>Sordariomycetes</taxon>
        <taxon>Hypocreomycetidae</taxon>
        <taxon>Glomerellales</taxon>
        <taxon>Glomerellaceae</taxon>
        <taxon>Colletotrichum</taxon>
        <taxon>Colletotrichum destructivum species complex</taxon>
    </lineage>
</organism>
<proteinExistence type="inferred from homology"/>
<comment type="similarity">
    <text evidence="1">Belongs to the arginase family. Agmatinase subfamily.</text>
</comment>
<dbReference type="PROSITE" id="PS51409">
    <property type="entry name" value="ARGINASE_2"/>
    <property type="match status" value="1"/>
</dbReference>
<dbReference type="KEGG" id="cdet:87951738"/>
<dbReference type="InterPro" id="IPR020855">
    <property type="entry name" value="Ureohydrolase_Mn_BS"/>
</dbReference>
<dbReference type="Proteomes" id="UP001322277">
    <property type="component" value="Chromosome 11"/>
</dbReference>
<evidence type="ECO:0000256" key="3">
    <source>
        <dbReference type="ARBA" id="ARBA00022801"/>
    </source>
</evidence>
<accession>A0AAX4J3R3</accession>
<dbReference type="Pfam" id="PF00491">
    <property type="entry name" value="Arginase"/>
    <property type="match status" value="1"/>
</dbReference>
<feature type="binding site" evidence="4">
    <location>
        <position position="157"/>
    </location>
    <ligand>
        <name>Mn(2+)</name>
        <dbReference type="ChEBI" id="CHEBI:29035"/>
        <label>1</label>
    </ligand>
</feature>
<comment type="cofactor">
    <cofactor evidence="4">
        <name>Mn(2+)</name>
        <dbReference type="ChEBI" id="CHEBI:29035"/>
    </cofactor>
    <text evidence="4">Binds 2 manganese ions per subunit.</text>
</comment>
<feature type="binding site" evidence="4">
    <location>
        <position position="58"/>
    </location>
    <ligand>
        <name>Mn(2+)</name>
        <dbReference type="ChEBI" id="CHEBI:29035"/>
        <label>1</label>
    </ligand>
</feature>
<dbReference type="InterPro" id="IPR006035">
    <property type="entry name" value="Ureohydrolase"/>
</dbReference>
<dbReference type="AlphaFoldDB" id="A0AAX4J3R3"/>
<evidence type="ECO:0000313" key="7">
    <source>
        <dbReference type="Proteomes" id="UP001322277"/>
    </source>
</evidence>
<gene>
    <name evidence="6" type="ORF">CDEST_15238</name>
</gene>
<feature type="binding site" evidence="4">
    <location>
        <position position="56"/>
    </location>
    <ligand>
        <name>Mn(2+)</name>
        <dbReference type="ChEBI" id="CHEBI:29035"/>
        <label>1</label>
    </ligand>
</feature>
<feature type="binding site" evidence="4">
    <location>
        <position position="30"/>
    </location>
    <ligand>
        <name>Mn(2+)</name>
        <dbReference type="ChEBI" id="CHEBI:29035"/>
        <label>1</label>
    </ligand>
</feature>
<sequence>MTEGLTELLQRQPVSGKLEHPLLVLLGGDHLIALPALRALRATYGTPVTLLHFDSHLDTLNPSVYPQAWTSDVSAVNHGTVFYHAAKEGLLVNGSMHVGVNTRLSGSTWSDYESDADSGFLRIPASDIDDIGTRGVIAKIQDAIKPGTRVYLSIDIDVLDPSFAPGTGAPEPGGWTTRELLTILRGCRNFDIVGADVVEVVPAYDTPGGDTAFVAAALVYEIISGMVQYRLQPVEQAVDPTASSPLETSNDEGHGGFHTDLGAISILEL</sequence>
<dbReference type="GO" id="GO:0033389">
    <property type="term" value="P:putrescine biosynthetic process from arginine, via agmatine"/>
    <property type="evidence" value="ECO:0007669"/>
    <property type="project" value="TreeGrafter"/>
</dbReference>
<evidence type="ECO:0000313" key="6">
    <source>
        <dbReference type="EMBL" id="WQF90224.1"/>
    </source>
</evidence>
<evidence type="ECO:0000256" key="5">
    <source>
        <dbReference type="RuleBase" id="RU003684"/>
    </source>
</evidence>
<keyword evidence="2 4" id="KW-0479">Metal-binding</keyword>
<feature type="binding site" evidence="4">
    <location>
        <position position="155"/>
    </location>
    <ligand>
        <name>Mn(2+)</name>
        <dbReference type="ChEBI" id="CHEBI:29035"/>
        <label>1</label>
    </ligand>
</feature>
<dbReference type="EMBL" id="CP137315">
    <property type="protein sequence ID" value="WQF90224.1"/>
    <property type="molecule type" value="Genomic_DNA"/>
</dbReference>
<feature type="binding site" evidence="4">
    <location>
        <position position="54"/>
    </location>
    <ligand>
        <name>Mn(2+)</name>
        <dbReference type="ChEBI" id="CHEBI:29035"/>
        <label>1</label>
    </ligand>
</feature>
<evidence type="ECO:0000256" key="1">
    <source>
        <dbReference type="ARBA" id="ARBA00009227"/>
    </source>
</evidence>
<keyword evidence="4" id="KW-0464">Manganese</keyword>
<dbReference type="InterPro" id="IPR023696">
    <property type="entry name" value="Ureohydrolase_dom_sf"/>
</dbReference>
<dbReference type="GeneID" id="87951738"/>
<dbReference type="RefSeq" id="XP_062787445.1">
    <property type="nucleotide sequence ID" value="XM_062931394.1"/>
</dbReference>
<dbReference type="PROSITE" id="PS01053">
    <property type="entry name" value="ARGINASE_1"/>
    <property type="match status" value="1"/>
</dbReference>
<dbReference type="PANTHER" id="PTHR11358:SF26">
    <property type="entry name" value="GUANIDINO ACID HYDROLASE, MITOCHONDRIAL"/>
    <property type="match status" value="1"/>
</dbReference>
<keyword evidence="3 5" id="KW-0378">Hydrolase</keyword>
<dbReference type="PIRSF" id="PIRSF036979">
    <property type="entry name" value="Arginase"/>
    <property type="match status" value="1"/>
</dbReference>
<keyword evidence="7" id="KW-1185">Reference proteome</keyword>
<evidence type="ECO:0000256" key="4">
    <source>
        <dbReference type="PIRSR" id="PIRSR036979-1"/>
    </source>
</evidence>
<dbReference type="GO" id="GO:0008783">
    <property type="term" value="F:agmatinase activity"/>
    <property type="evidence" value="ECO:0007669"/>
    <property type="project" value="TreeGrafter"/>
</dbReference>
<dbReference type="Gene3D" id="3.40.800.10">
    <property type="entry name" value="Ureohydrolase domain"/>
    <property type="match status" value="1"/>
</dbReference>